<dbReference type="HOGENOM" id="CLU_566764_0_0_1"/>
<organism evidence="1 2">
    <name type="scientific">Emiliania huxleyi (strain CCMP1516)</name>
    <dbReference type="NCBI Taxonomy" id="280463"/>
    <lineage>
        <taxon>Eukaryota</taxon>
        <taxon>Haptista</taxon>
        <taxon>Haptophyta</taxon>
        <taxon>Prymnesiophyceae</taxon>
        <taxon>Isochrysidales</taxon>
        <taxon>Noelaerhabdaceae</taxon>
        <taxon>Emiliania</taxon>
    </lineage>
</organism>
<dbReference type="AlphaFoldDB" id="A0A0D3IFH6"/>
<dbReference type="eggNOG" id="ENOG502T2MW">
    <property type="taxonomic scope" value="Eukaryota"/>
</dbReference>
<dbReference type="GeneID" id="17256131"/>
<proteinExistence type="predicted"/>
<keyword evidence="2" id="KW-1185">Reference proteome</keyword>
<evidence type="ECO:0000313" key="2">
    <source>
        <dbReference type="Proteomes" id="UP000013827"/>
    </source>
</evidence>
<protein>
    <submittedName>
        <fullName evidence="1">Uncharacterized protein</fullName>
    </submittedName>
</protein>
<reference evidence="2" key="1">
    <citation type="journal article" date="2013" name="Nature">
        <title>Pan genome of the phytoplankton Emiliania underpins its global distribution.</title>
        <authorList>
            <person name="Read B.A."/>
            <person name="Kegel J."/>
            <person name="Klute M.J."/>
            <person name="Kuo A."/>
            <person name="Lefebvre S.C."/>
            <person name="Maumus F."/>
            <person name="Mayer C."/>
            <person name="Miller J."/>
            <person name="Monier A."/>
            <person name="Salamov A."/>
            <person name="Young J."/>
            <person name="Aguilar M."/>
            <person name="Claverie J.M."/>
            <person name="Frickenhaus S."/>
            <person name="Gonzalez K."/>
            <person name="Herman E.K."/>
            <person name="Lin Y.C."/>
            <person name="Napier J."/>
            <person name="Ogata H."/>
            <person name="Sarno A.F."/>
            <person name="Shmutz J."/>
            <person name="Schroeder D."/>
            <person name="de Vargas C."/>
            <person name="Verret F."/>
            <person name="von Dassow P."/>
            <person name="Valentin K."/>
            <person name="Van de Peer Y."/>
            <person name="Wheeler G."/>
            <person name="Dacks J.B."/>
            <person name="Delwiche C.F."/>
            <person name="Dyhrman S.T."/>
            <person name="Glockner G."/>
            <person name="John U."/>
            <person name="Richards T."/>
            <person name="Worden A.Z."/>
            <person name="Zhang X."/>
            <person name="Grigoriev I.V."/>
            <person name="Allen A.E."/>
            <person name="Bidle K."/>
            <person name="Borodovsky M."/>
            <person name="Bowler C."/>
            <person name="Brownlee C."/>
            <person name="Cock J.M."/>
            <person name="Elias M."/>
            <person name="Gladyshev V.N."/>
            <person name="Groth M."/>
            <person name="Guda C."/>
            <person name="Hadaegh A."/>
            <person name="Iglesias-Rodriguez M.D."/>
            <person name="Jenkins J."/>
            <person name="Jones B.M."/>
            <person name="Lawson T."/>
            <person name="Leese F."/>
            <person name="Lindquist E."/>
            <person name="Lobanov A."/>
            <person name="Lomsadze A."/>
            <person name="Malik S.B."/>
            <person name="Marsh M.E."/>
            <person name="Mackinder L."/>
            <person name="Mock T."/>
            <person name="Mueller-Roeber B."/>
            <person name="Pagarete A."/>
            <person name="Parker M."/>
            <person name="Probert I."/>
            <person name="Quesneville H."/>
            <person name="Raines C."/>
            <person name="Rensing S.A."/>
            <person name="Riano-Pachon D.M."/>
            <person name="Richier S."/>
            <person name="Rokitta S."/>
            <person name="Shiraiwa Y."/>
            <person name="Soanes D.M."/>
            <person name="van der Giezen M."/>
            <person name="Wahlund T.M."/>
            <person name="Williams B."/>
            <person name="Wilson W."/>
            <person name="Wolfe G."/>
            <person name="Wurch L.L."/>
        </authorList>
    </citation>
    <scope>NUCLEOTIDE SEQUENCE</scope>
</reference>
<dbReference type="RefSeq" id="XP_005777734.1">
    <property type="nucleotide sequence ID" value="XM_005777677.1"/>
</dbReference>
<dbReference type="EnsemblProtists" id="EOD25305">
    <property type="protein sequence ID" value="EOD25305"/>
    <property type="gene ID" value="EMIHUDRAFT_237830"/>
</dbReference>
<dbReference type="KEGG" id="ehx:EMIHUDRAFT_216146"/>
<dbReference type="GeneID" id="17270886"/>
<name>A0A0D3IFH6_EMIH1</name>
<reference evidence="1" key="2">
    <citation type="submission" date="2024-10" db="UniProtKB">
        <authorList>
            <consortium name="EnsemblProtists"/>
        </authorList>
    </citation>
    <scope>IDENTIFICATION</scope>
</reference>
<dbReference type="PaxDb" id="2903-EOD10011"/>
<dbReference type="RefSeq" id="XP_005762440.1">
    <property type="nucleotide sequence ID" value="XM_005762383.1"/>
</dbReference>
<dbReference type="KEGG" id="ehx:EMIHUDRAFT_237830"/>
<sequence>MPSTSERPWLHEAPQYGLRMLAAVDPDNPAVLRFAAPAEALPEDTRARECGSGDLAAFAEGRGTAPQLELRLPAGGNGSKLWRCALLPCGATDVGEAAAVLHVHGAPSERRVTWMALTTLEPPPISEAAAALVPAFSDAQRFEAEYASLLPPALRSRGFGARLEHWSVAVDPSVEPFLPASAAAACAVAVPPAPAEWAELMVRRKGCTSVELKSPPPPRELRLGRGALADVRLAAALLRWRGCAAPDCGERGAAAMLHCHVNVRSSEGGGELLCARELLSVFCAWLQFEHVAASLTRSWVRRDRWCAPLYATGPEFSFSDKPWAQGGHRPLPPHLLDAPAFLRRAHTLWRGECCALASEEERVQRLFAVTPGRLASLNVEAVLKTGTYEFRRHHATTCGDAARNWCLFCVAFVEAARPGDGACLGRGAEALLDAQSPEQALTRLREAQLLATREGLVALLARVLGEGEARALVEAMAAESCV</sequence>
<dbReference type="EnsemblProtists" id="EOD10011">
    <property type="protein sequence ID" value="EOD10011"/>
    <property type="gene ID" value="EMIHUDRAFT_216146"/>
</dbReference>
<evidence type="ECO:0000313" key="1">
    <source>
        <dbReference type="EnsemblProtists" id="EOD10011"/>
    </source>
</evidence>
<dbReference type="Proteomes" id="UP000013827">
    <property type="component" value="Unassembled WGS sequence"/>
</dbReference>
<accession>A0A0D3IFH6</accession>